<protein>
    <submittedName>
        <fullName evidence="1">Uncharacterized protein</fullName>
    </submittedName>
</protein>
<dbReference type="InterPro" id="IPR027417">
    <property type="entry name" value="P-loop_NTPase"/>
</dbReference>
<evidence type="ECO:0000313" key="1">
    <source>
        <dbReference type="EMBL" id="STY71279.1"/>
    </source>
</evidence>
<accession>A0A378NUD1</accession>
<organism evidence="1 2">
    <name type="scientific">Megamonas hypermegale</name>
    <dbReference type="NCBI Taxonomy" id="158847"/>
    <lineage>
        <taxon>Bacteria</taxon>
        <taxon>Bacillati</taxon>
        <taxon>Bacillota</taxon>
        <taxon>Negativicutes</taxon>
        <taxon>Selenomonadales</taxon>
        <taxon>Selenomonadaceae</taxon>
        <taxon>Megamonas</taxon>
    </lineage>
</organism>
<dbReference type="RefSeq" id="WP_115151638.1">
    <property type="nucleotide sequence ID" value="NZ_UGPP01000001.1"/>
</dbReference>
<dbReference type="AlphaFoldDB" id="A0A378NUD1"/>
<sequence>MEIVSYFKKNSKNRITIWAKNNIRDDKNKKWTPKNEYQHIFLETYSYDTYVSDKKRQQGKTEALIIKSLYEAFNKNNSLIVFKLHTFLDIKNIMKRTNRFLKNSTSLINHVYRFNPFEILFTNGSKIIYVTSTTLNRLRGIPSNTYITLEDQY</sequence>
<evidence type="ECO:0000313" key="2">
    <source>
        <dbReference type="Proteomes" id="UP000255234"/>
    </source>
</evidence>
<dbReference type="EMBL" id="UGPP01000001">
    <property type="protein sequence ID" value="STY71279.1"/>
    <property type="molecule type" value="Genomic_DNA"/>
</dbReference>
<dbReference type="Gene3D" id="3.40.50.300">
    <property type="entry name" value="P-loop containing nucleotide triphosphate hydrolases"/>
    <property type="match status" value="1"/>
</dbReference>
<proteinExistence type="predicted"/>
<reference evidence="1 2" key="1">
    <citation type="submission" date="2018-06" db="EMBL/GenBank/DDBJ databases">
        <authorList>
            <consortium name="Pathogen Informatics"/>
            <person name="Doyle S."/>
        </authorList>
    </citation>
    <scope>NUCLEOTIDE SEQUENCE [LARGE SCALE GENOMIC DNA]</scope>
    <source>
        <strain evidence="1 2">NCTC10571</strain>
    </source>
</reference>
<dbReference type="Proteomes" id="UP000255234">
    <property type="component" value="Unassembled WGS sequence"/>
</dbReference>
<name>A0A378NUD1_9FIRM</name>
<gene>
    <name evidence="1" type="ORF">NCTC10571_01435</name>
</gene>